<feature type="transmembrane region" description="Helical" evidence="3">
    <location>
        <begin position="208"/>
        <end position="228"/>
    </location>
</feature>
<gene>
    <name evidence="5" type="ORF">KM92DES2_10280</name>
</gene>
<dbReference type="EC" id="2.7.7.65" evidence="1"/>
<name>A0A212IZ88_9BACT</name>
<dbReference type="GO" id="GO:0052621">
    <property type="term" value="F:diguanylate cyclase activity"/>
    <property type="evidence" value="ECO:0007669"/>
    <property type="project" value="UniProtKB-EC"/>
</dbReference>
<evidence type="ECO:0000256" key="3">
    <source>
        <dbReference type="SAM" id="Phobius"/>
    </source>
</evidence>
<reference evidence="5" key="1">
    <citation type="submission" date="2016-04" db="EMBL/GenBank/DDBJ databases">
        <authorList>
            <person name="Evans L.H."/>
            <person name="Alamgir A."/>
            <person name="Owens N."/>
            <person name="Weber N.D."/>
            <person name="Virtaneva K."/>
            <person name="Barbian K."/>
            <person name="Babar A."/>
            <person name="Rosenke K."/>
        </authorList>
    </citation>
    <scope>NUCLEOTIDE SEQUENCE</scope>
    <source>
        <strain evidence="5">92-2</strain>
    </source>
</reference>
<dbReference type="PANTHER" id="PTHR45138:SF9">
    <property type="entry name" value="DIGUANYLATE CYCLASE DGCM-RELATED"/>
    <property type="match status" value="1"/>
</dbReference>
<keyword evidence="3" id="KW-0472">Membrane</keyword>
<dbReference type="InterPro" id="IPR000160">
    <property type="entry name" value="GGDEF_dom"/>
</dbReference>
<dbReference type="RefSeq" id="WP_227119472.1">
    <property type="nucleotide sequence ID" value="NZ_LT598928.1"/>
</dbReference>
<feature type="domain" description="GGDEF" evidence="4">
    <location>
        <begin position="268"/>
        <end position="398"/>
    </location>
</feature>
<dbReference type="PROSITE" id="PS50887">
    <property type="entry name" value="GGDEF"/>
    <property type="match status" value="1"/>
</dbReference>
<dbReference type="EMBL" id="FLUP01000001">
    <property type="protein sequence ID" value="SBV92519.1"/>
    <property type="molecule type" value="Genomic_DNA"/>
</dbReference>
<feature type="transmembrane region" description="Helical" evidence="3">
    <location>
        <begin position="26"/>
        <end position="48"/>
    </location>
</feature>
<evidence type="ECO:0000313" key="5">
    <source>
        <dbReference type="EMBL" id="SBV92519.1"/>
    </source>
</evidence>
<dbReference type="PANTHER" id="PTHR45138">
    <property type="entry name" value="REGULATORY COMPONENTS OF SENSORY TRANSDUCTION SYSTEM"/>
    <property type="match status" value="1"/>
</dbReference>
<dbReference type="InterPro" id="IPR029787">
    <property type="entry name" value="Nucleotide_cyclase"/>
</dbReference>
<keyword evidence="3" id="KW-1133">Transmembrane helix</keyword>
<keyword evidence="3" id="KW-0812">Transmembrane</keyword>
<dbReference type="Gene3D" id="3.30.70.270">
    <property type="match status" value="1"/>
</dbReference>
<comment type="catalytic activity">
    <reaction evidence="2">
        <text>2 GTP = 3',3'-c-di-GMP + 2 diphosphate</text>
        <dbReference type="Rhea" id="RHEA:24898"/>
        <dbReference type="ChEBI" id="CHEBI:33019"/>
        <dbReference type="ChEBI" id="CHEBI:37565"/>
        <dbReference type="ChEBI" id="CHEBI:58805"/>
        <dbReference type="EC" id="2.7.7.65"/>
    </reaction>
</comment>
<organism evidence="5">
    <name type="scientific">uncultured Desulfovibrio sp</name>
    <dbReference type="NCBI Taxonomy" id="167968"/>
    <lineage>
        <taxon>Bacteria</taxon>
        <taxon>Pseudomonadati</taxon>
        <taxon>Thermodesulfobacteriota</taxon>
        <taxon>Desulfovibrionia</taxon>
        <taxon>Desulfovibrionales</taxon>
        <taxon>Desulfovibrionaceae</taxon>
        <taxon>Desulfovibrio</taxon>
        <taxon>environmental samples</taxon>
    </lineage>
</organism>
<dbReference type="CDD" id="cd01949">
    <property type="entry name" value="GGDEF"/>
    <property type="match status" value="1"/>
</dbReference>
<dbReference type="Pfam" id="PF00990">
    <property type="entry name" value="GGDEF"/>
    <property type="match status" value="1"/>
</dbReference>
<dbReference type="NCBIfam" id="TIGR00254">
    <property type="entry name" value="GGDEF"/>
    <property type="match status" value="1"/>
</dbReference>
<dbReference type="InterPro" id="IPR050469">
    <property type="entry name" value="Diguanylate_Cyclase"/>
</dbReference>
<protein>
    <recommendedName>
        <fullName evidence="1">diguanylate cyclase</fullName>
        <ecNumber evidence="1">2.7.7.65</ecNumber>
    </recommendedName>
</protein>
<accession>A0A212IZ88</accession>
<dbReference type="SMART" id="SM00267">
    <property type="entry name" value="GGDEF"/>
    <property type="match status" value="1"/>
</dbReference>
<dbReference type="AlphaFoldDB" id="A0A212IZ88"/>
<sequence>MLKKYYTESTDRNKFDKTFSRAELKLLSLVVISIIITAALITSIFYYYRNLDLKLITTMRSDAIFSLLLDRIPPENFTAIYDDKDVDSHLYNKVQQELDDVRKITAVRYLYTAKRDSEGNAIYVVDGLPRDSEDFRACGSLIEAEILPAVNKCLDGDVFHGTEILKTSWGMIIPSCEPIKSNGVTVGALVIEFDGEYFAENTASSQRYYIIASICVAIGVGFVAIVLIRSFSIPLYQWLAYTDLLTGAMNRNAFELDTHKLRGTEQQKNITVVSCDLNKLKAINDQFGHSAGDEHIRALAQLLMKNFRTQGSTYRIGGDEFVTLLFNASLDATEKKVAEICVEARQVTIGNFCLCFSYGIAQFDPEQDGSIDDTISRADVKMYHYKCAKREAETAKTII</sequence>
<evidence type="ECO:0000256" key="1">
    <source>
        <dbReference type="ARBA" id="ARBA00012528"/>
    </source>
</evidence>
<proteinExistence type="predicted"/>
<evidence type="ECO:0000259" key="4">
    <source>
        <dbReference type="PROSITE" id="PS50887"/>
    </source>
</evidence>
<evidence type="ECO:0000256" key="2">
    <source>
        <dbReference type="ARBA" id="ARBA00034247"/>
    </source>
</evidence>
<dbReference type="SUPFAM" id="SSF55073">
    <property type="entry name" value="Nucleotide cyclase"/>
    <property type="match status" value="1"/>
</dbReference>
<dbReference type="InterPro" id="IPR043128">
    <property type="entry name" value="Rev_trsase/Diguanyl_cyclase"/>
</dbReference>